<dbReference type="EMBL" id="PZJJ01000008">
    <property type="protein sequence ID" value="PTL39355.1"/>
    <property type="molecule type" value="Genomic_DNA"/>
</dbReference>
<keyword evidence="1" id="KW-0472">Membrane</keyword>
<gene>
    <name evidence="2" type="ORF">C6Y45_07010</name>
</gene>
<keyword evidence="1" id="KW-1133">Transmembrane helix</keyword>
<dbReference type="OrthoDB" id="5189031at2"/>
<keyword evidence="1" id="KW-0812">Transmembrane</keyword>
<dbReference type="RefSeq" id="WP_107584517.1">
    <property type="nucleotide sequence ID" value="NZ_PZJJ01000008.1"/>
</dbReference>
<evidence type="ECO:0000256" key="1">
    <source>
        <dbReference type="SAM" id="Phobius"/>
    </source>
</evidence>
<reference evidence="2 3" key="1">
    <citation type="submission" date="2018-03" db="EMBL/GenBank/DDBJ databases">
        <title>Alkalicoccus saliphilus sp. nov., isolated from a mineral pool.</title>
        <authorList>
            <person name="Zhao B."/>
        </authorList>
    </citation>
    <scope>NUCLEOTIDE SEQUENCE [LARGE SCALE GENOMIC DNA]</scope>
    <source>
        <strain evidence="2 3">6AG</strain>
    </source>
</reference>
<organism evidence="2 3">
    <name type="scientific">Alkalicoccus saliphilus</name>
    <dbReference type="NCBI Taxonomy" id="200989"/>
    <lineage>
        <taxon>Bacteria</taxon>
        <taxon>Bacillati</taxon>
        <taxon>Bacillota</taxon>
        <taxon>Bacilli</taxon>
        <taxon>Bacillales</taxon>
        <taxon>Bacillaceae</taxon>
        <taxon>Alkalicoccus</taxon>
    </lineage>
</organism>
<keyword evidence="3" id="KW-1185">Reference proteome</keyword>
<feature type="transmembrane region" description="Helical" evidence="1">
    <location>
        <begin position="219"/>
        <end position="242"/>
    </location>
</feature>
<dbReference type="AlphaFoldDB" id="A0A2T4U7L3"/>
<dbReference type="Gene3D" id="1.20.1260.100">
    <property type="entry name" value="TspO/MBR protein"/>
    <property type="match status" value="1"/>
</dbReference>
<evidence type="ECO:0008006" key="4">
    <source>
        <dbReference type="Google" id="ProtNLM"/>
    </source>
</evidence>
<dbReference type="PANTHER" id="PTHR33802:SF1">
    <property type="entry name" value="XK-RELATED PROTEIN"/>
    <property type="match status" value="1"/>
</dbReference>
<accession>A0A2T4U7L3</accession>
<feature type="transmembrane region" description="Helical" evidence="1">
    <location>
        <begin position="105"/>
        <end position="127"/>
    </location>
</feature>
<evidence type="ECO:0000313" key="3">
    <source>
        <dbReference type="Proteomes" id="UP000240509"/>
    </source>
</evidence>
<dbReference type="PANTHER" id="PTHR33802">
    <property type="entry name" value="SI:CH211-161H7.5-RELATED"/>
    <property type="match status" value="1"/>
</dbReference>
<name>A0A2T4U7L3_9BACI</name>
<sequence>MIRQYAVINLAVLIIVVIINALANTLPLNNLTTGQLSERVNVLFTPAGYVFSIWSLIYLTLFLWAIRGLYTRRGADLEVISRIGFLFAWSGLFNVLWLFLFHFEFYILTIIPMAALLVTLSFIYYHIDRTEGVTLWTKLPFSIYVGWISVATIVNIGIFFNSTGLQNGFIFSNVTWTVLVLFAGGAIAYAFMKIFRDAVYALVFVWAFIGIAVERTGEYFSIAFFAALVGTALLAYIVYYVFHNRKVLEFEA</sequence>
<protein>
    <recommendedName>
        <fullName evidence="4">Tryptophan-rich sensory protein</fullName>
    </recommendedName>
</protein>
<feature type="transmembrane region" description="Helical" evidence="1">
    <location>
        <begin position="7"/>
        <end position="26"/>
    </location>
</feature>
<dbReference type="Proteomes" id="UP000240509">
    <property type="component" value="Unassembled WGS sequence"/>
</dbReference>
<proteinExistence type="predicted"/>
<comment type="caution">
    <text evidence="2">The sequence shown here is derived from an EMBL/GenBank/DDBJ whole genome shotgun (WGS) entry which is preliminary data.</text>
</comment>
<feature type="transmembrane region" description="Helical" evidence="1">
    <location>
        <begin position="46"/>
        <end position="67"/>
    </location>
</feature>
<feature type="transmembrane region" description="Helical" evidence="1">
    <location>
        <begin position="198"/>
        <end position="213"/>
    </location>
</feature>
<feature type="transmembrane region" description="Helical" evidence="1">
    <location>
        <begin position="170"/>
        <end position="191"/>
    </location>
</feature>
<feature type="transmembrane region" description="Helical" evidence="1">
    <location>
        <begin position="79"/>
        <end position="99"/>
    </location>
</feature>
<dbReference type="InterPro" id="IPR038330">
    <property type="entry name" value="TspO/MBR-related_sf"/>
</dbReference>
<evidence type="ECO:0000313" key="2">
    <source>
        <dbReference type="EMBL" id="PTL39355.1"/>
    </source>
</evidence>
<feature type="transmembrane region" description="Helical" evidence="1">
    <location>
        <begin position="139"/>
        <end position="158"/>
    </location>
</feature>